<name>A0A285QYD0_9SPHN</name>
<keyword evidence="1" id="KW-0805">Transcription regulation</keyword>
<dbReference type="InterPro" id="IPR039422">
    <property type="entry name" value="MarR/SlyA-like"/>
</dbReference>
<dbReference type="PRINTS" id="PR00598">
    <property type="entry name" value="HTHMARR"/>
</dbReference>
<dbReference type="RefSeq" id="WP_097063921.1">
    <property type="nucleotide sequence ID" value="NZ_OBMI01000002.1"/>
</dbReference>
<dbReference type="SMART" id="SM00347">
    <property type="entry name" value="HTH_MARR"/>
    <property type="match status" value="1"/>
</dbReference>
<protein>
    <submittedName>
        <fullName evidence="5">DNA-binding transcriptional regulator, MarR family</fullName>
    </submittedName>
</protein>
<dbReference type="SUPFAM" id="SSF46785">
    <property type="entry name" value="Winged helix' DNA-binding domain"/>
    <property type="match status" value="1"/>
</dbReference>
<accession>A0A285QYD0</accession>
<dbReference type="GO" id="GO:0006950">
    <property type="term" value="P:response to stress"/>
    <property type="evidence" value="ECO:0007669"/>
    <property type="project" value="TreeGrafter"/>
</dbReference>
<dbReference type="PROSITE" id="PS50995">
    <property type="entry name" value="HTH_MARR_2"/>
    <property type="match status" value="1"/>
</dbReference>
<keyword evidence="6" id="KW-1185">Reference proteome</keyword>
<dbReference type="PANTHER" id="PTHR33164:SF64">
    <property type="entry name" value="TRANSCRIPTIONAL REGULATOR SLYA"/>
    <property type="match status" value="1"/>
</dbReference>
<dbReference type="InterPro" id="IPR036388">
    <property type="entry name" value="WH-like_DNA-bd_sf"/>
</dbReference>
<keyword evidence="2 5" id="KW-0238">DNA-binding</keyword>
<dbReference type="InterPro" id="IPR036390">
    <property type="entry name" value="WH_DNA-bd_sf"/>
</dbReference>
<dbReference type="InterPro" id="IPR023187">
    <property type="entry name" value="Tscrpt_reg_MarR-type_CS"/>
</dbReference>
<reference evidence="5 6" key="1">
    <citation type="submission" date="2017-07" db="EMBL/GenBank/DDBJ databases">
        <authorList>
            <person name="Sun Z.S."/>
            <person name="Albrecht U."/>
            <person name="Echele G."/>
            <person name="Lee C.C."/>
        </authorList>
    </citation>
    <scope>NUCLEOTIDE SEQUENCE [LARGE SCALE GENOMIC DNA]</scope>
    <source>
        <strain evidence="5 6">CGMCC 1.12672</strain>
    </source>
</reference>
<feature type="domain" description="HTH marR-type" evidence="4">
    <location>
        <begin position="2"/>
        <end position="134"/>
    </location>
</feature>
<evidence type="ECO:0000256" key="2">
    <source>
        <dbReference type="ARBA" id="ARBA00023125"/>
    </source>
</evidence>
<evidence type="ECO:0000256" key="3">
    <source>
        <dbReference type="ARBA" id="ARBA00023163"/>
    </source>
</evidence>
<evidence type="ECO:0000313" key="5">
    <source>
        <dbReference type="EMBL" id="SOB86970.1"/>
    </source>
</evidence>
<sequence length="148" mass="16541">MSDSIGFLIGDVSRLIRKRFDERARTLGSTRAQWKTLLILSRNEGINQGALADLLEVEPITLSRMIDRLEEAGLVERRRAPGDRRAWQMFLTPAADPVLRQLRAHADALTEAAFDGIDAGMRAQLTDALARIRDNLLHPDFAREAAHG</sequence>
<evidence type="ECO:0000313" key="6">
    <source>
        <dbReference type="Proteomes" id="UP000219494"/>
    </source>
</evidence>
<dbReference type="Pfam" id="PF01047">
    <property type="entry name" value="MarR"/>
    <property type="match status" value="1"/>
</dbReference>
<dbReference type="OrthoDB" id="582199at2"/>
<keyword evidence="3" id="KW-0804">Transcription</keyword>
<dbReference type="Gene3D" id="1.10.10.10">
    <property type="entry name" value="Winged helix-like DNA-binding domain superfamily/Winged helix DNA-binding domain"/>
    <property type="match status" value="1"/>
</dbReference>
<evidence type="ECO:0000256" key="1">
    <source>
        <dbReference type="ARBA" id="ARBA00023015"/>
    </source>
</evidence>
<dbReference type="AlphaFoldDB" id="A0A285QYD0"/>
<gene>
    <name evidence="5" type="ORF">SAMN06297144_2089</name>
</gene>
<dbReference type="Proteomes" id="UP000219494">
    <property type="component" value="Unassembled WGS sequence"/>
</dbReference>
<dbReference type="InterPro" id="IPR000835">
    <property type="entry name" value="HTH_MarR-typ"/>
</dbReference>
<evidence type="ECO:0000259" key="4">
    <source>
        <dbReference type="PROSITE" id="PS50995"/>
    </source>
</evidence>
<dbReference type="GO" id="GO:0003700">
    <property type="term" value="F:DNA-binding transcription factor activity"/>
    <property type="evidence" value="ECO:0007669"/>
    <property type="project" value="InterPro"/>
</dbReference>
<organism evidence="5 6">
    <name type="scientific">Sphingomonas guangdongensis</name>
    <dbReference type="NCBI Taxonomy" id="1141890"/>
    <lineage>
        <taxon>Bacteria</taxon>
        <taxon>Pseudomonadati</taxon>
        <taxon>Pseudomonadota</taxon>
        <taxon>Alphaproteobacteria</taxon>
        <taxon>Sphingomonadales</taxon>
        <taxon>Sphingomonadaceae</taxon>
        <taxon>Sphingomonas</taxon>
    </lineage>
</organism>
<proteinExistence type="predicted"/>
<dbReference type="PANTHER" id="PTHR33164">
    <property type="entry name" value="TRANSCRIPTIONAL REGULATOR, MARR FAMILY"/>
    <property type="match status" value="1"/>
</dbReference>
<dbReference type="PROSITE" id="PS01117">
    <property type="entry name" value="HTH_MARR_1"/>
    <property type="match status" value="1"/>
</dbReference>
<dbReference type="EMBL" id="OBMI01000002">
    <property type="protein sequence ID" value="SOB86970.1"/>
    <property type="molecule type" value="Genomic_DNA"/>
</dbReference>
<dbReference type="GO" id="GO:0003677">
    <property type="term" value="F:DNA binding"/>
    <property type="evidence" value="ECO:0007669"/>
    <property type="project" value="UniProtKB-KW"/>
</dbReference>